<name>A0A3G3IGJ4_9ARCH</name>
<dbReference type="EMBL" id="CP017686">
    <property type="protein sequence ID" value="AYQ54993.1"/>
    <property type="molecule type" value="Genomic_DNA"/>
</dbReference>
<dbReference type="SUPFAM" id="SSF52540">
    <property type="entry name" value="P-loop containing nucleoside triphosphate hydrolases"/>
    <property type="match status" value="1"/>
</dbReference>
<dbReference type="InterPro" id="IPR027417">
    <property type="entry name" value="P-loop_NTPase"/>
</dbReference>
<dbReference type="Proteomes" id="UP000273278">
    <property type="component" value="Chromosome"/>
</dbReference>
<dbReference type="InterPro" id="IPR011646">
    <property type="entry name" value="KAP_P-loop"/>
</dbReference>
<evidence type="ECO:0000259" key="1">
    <source>
        <dbReference type="Pfam" id="PF07693"/>
    </source>
</evidence>
<dbReference type="PANTHER" id="PTHR22674:SF6">
    <property type="entry name" value="NTPASE KAP FAMILY P-LOOP DOMAIN-CONTAINING PROTEIN 1"/>
    <property type="match status" value="1"/>
</dbReference>
<dbReference type="AlphaFoldDB" id="A0A3G3IGJ4"/>
<dbReference type="PANTHER" id="PTHR22674">
    <property type="entry name" value="NTPASE, KAP FAMILY P-LOOP DOMAIN-CONTAINING 1"/>
    <property type="match status" value="1"/>
</dbReference>
<dbReference type="InterPro" id="IPR052754">
    <property type="entry name" value="NTPase_KAP_P-loop"/>
</dbReference>
<sequence>MLSDKPICSIEQDRLNHIIVVDAIASEIDSIGKDCAIIGICGKWGTGKSSVMNLLLDKLPSEKYQTIRFNPWMVRDDVDIIRRFFSTLESSLSKGSECKRKIKKAVKEVLKGAAEKHGGWPAVLVKAYYETVSSNDEVTEMFHIKKAINRSLSNSQKKYVVAIDDIDRMDKHEIVQIFKFIRNVTDFDNMIYLLAYDDGVVSGALATDAYDGHEYLQKIVDMPIYLPDASSKNIESILREDFGQITGIRPSAEDVKNEDPHIKMSQFRVPGGSAEDIKNEDPHIFDEMAHLFPNIITTIREEKRVINQFKTKYVLAKDDTSCYDLLALCILEMKRPSLIDWIKENSYLLCRDLSSPEQSSDREKLYESFKELDIDNSLRDLLQYMFPPSNKEPVLEAVMIANAGLNKRICHSEFFDNYFLQIPANMHMPESEMEHILSLTSPEEIEQILCRYEPESDLLFEKLSTCYILKKSADLPTVVRYLLCDNELVSRPRSFSPLIHAEIRSIVDNYCLKNSLNKTDFYIGRLSKVSIDSMFRFFVILENSGMFKKEFRSKDEIDKLVEAVETKIEAEYSSYPNPLSDPDYYSMVSYLYQKLGEVDLSRKIHNHFISTEPDVDAFLDVIGKLHDGFDGDLVVHLVDPVLMERAHYKEKYDERY</sequence>
<organism evidence="2 3">
    <name type="scientific">Methanomethylophilus alvi</name>
    <dbReference type="NCBI Taxonomy" id="1291540"/>
    <lineage>
        <taxon>Archaea</taxon>
        <taxon>Methanobacteriati</taxon>
        <taxon>Thermoplasmatota</taxon>
        <taxon>Thermoplasmata</taxon>
        <taxon>Methanomassiliicoccales</taxon>
        <taxon>Methanomethylophilaceae</taxon>
        <taxon>Methanomethylophilus</taxon>
    </lineage>
</organism>
<dbReference type="Gene3D" id="3.40.50.300">
    <property type="entry name" value="P-loop containing nucleotide triphosphate hydrolases"/>
    <property type="match status" value="1"/>
</dbReference>
<dbReference type="Pfam" id="PF07693">
    <property type="entry name" value="KAP_NTPase"/>
    <property type="match status" value="1"/>
</dbReference>
<protein>
    <recommendedName>
        <fullName evidence="1">KAP NTPase domain-containing protein</fullName>
    </recommendedName>
</protein>
<reference evidence="2 3" key="1">
    <citation type="submission" date="2016-10" db="EMBL/GenBank/DDBJ databases">
        <title>Complete genome of the TMA-utilizing, human hosted archaeon Methanomethylophilus alvus Gen. nov, sp. nov., strain Mx-05, derived from a pure culture.</title>
        <authorList>
            <person name="Brugere J.-F."/>
            <person name="Ben Hania W."/>
            <person name="Chaudhary P.P."/>
            <person name="Gaci N."/>
            <person name="Borrel G."/>
            <person name="Cao Van Tuat L."/>
            <person name="Fardeau M.-L."/>
            <person name="Harris H.M.B."/>
            <person name="O'Toole P.W."/>
            <person name="Ollivier B."/>
        </authorList>
    </citation>
    <scope>NUCLEOTIDE SEQUENCE [LARGE SCALE GENOMIC DNA]</scope>
    <source>
        <strain evidence="2 3">Mx-05</strain>
    </source>
</reference>
<accession>A0A3G3IGJ4</accession>
<gene>
    <name evidence="2" type="ORF">BKD89_04135</name>
</gene>
<evidence type="ECO:0000313" key="3">
    <source>
        <dbReference type="Proteomes" id="UP000273278"/>
    </source>
</evidence>
<proteinExistence type="predicted"/>
<evidence type="ECO:0000313" key="2">
    <source>
        <dbReference type="EMBL" id="AYQ54993.1"/>
    </source>
</evidence>
<feature type="domain" description="KAP NTPase" evidence="1">
    <location>
        <begin position="26"/>
        <end position="311"/>
    </location>
</feature>